<comment type="caution">
    <text evidence="3">The sequence shown here is derived from an EMBL/GenBank/DDBJ whole genome shotgun (WGS) entry which is preliminary data.</text>
</comment>
<sequence length="525" mass="59350">MMIINFYIMLGNIDSMPTATVLEVEPESQPQPDQTVSLPEIDDLDAFLGESEKVFTVATMTAADVDGLIKERQIMIHQVDDLETLSKKCSQRVVNSNTCTGLAATNYADLMAVGLIDAAYVERLQKMDELISKFQAVEHLPREASVKLAGLEEKRKDFQDRMAVKIQEKQEKLGLYQGIVREEIKNHFAQRIEKLIQGIAGIETNPHVKERLQVMKEAEQEALKVKQQAAARQAALEQQQLAKKVERFIQSIGAKHVQAFQRLEELTGEAELESRLLRLMNGKDEQQKRSVLESLRNQLIKAIIEGEDEGEEKGQLKSPAEVVPWQMGDKRDKRDKRGNKIIYCAALDFLAEPAMVAQLKGTAQQKDVEQLISSNHILRRLFGKRWLNDNGQQKPGRFWAAFEQRQENDRQGITVARKQKRADIAQEKLALEQTTKDILARGGFLVDVPLTKLIKGKQVVAGRERAVIRLEKVQSSKGNECWEVVELLGVSNGLIKIGDRSPLNLQSFPAWLRDAAAHLYYKQRG</sequence>
<dbReference type="EMBL" id="MEWS01000006">
    <property type="protein sequence ID" value="OGC82866.1"/>
    <property type="molecule type" value="Genomic_DNA"/>
</dbReference>
<evidence type="ECO:0000256" key="2">
    <source>
        <dbReference type="SAM" id="MobiDB-lite"/>
    </source>
</evidence>
<gene>
    <name evidence="3" type="ORF">A2788_01480</name>
</gene>
<organism evidence="3 4">
    <name type="scientific">Candidatus Abawacabacteria bacterium RIFCSPHIGHO2_01_FULL_46_8</name>
    <dbReference type="NCBI Taxonomy" id="1817815"/>
    <lineage>
        <taxon>Bacteria</taxon>
        <taxon>Candidatus Abawacaibacteriota</taxon>
    </lineage>
</organism>
<evidence type="ECO:0000313" key="3">
    <source>
        <dbReference type="EMBL" id="OGC82866.1"/>
    </source>
</evidence>
<dbReference type="Proteomes" id="UP000177521">
    <property type="component" value="Unassembled WGS sequence"/>
</dbReference>
<keyword evidence="1" id="KW-0175">Coiled coil</keyword>
<name>A0A1F4XMK1_9BACT</name>
<proteinExistence type="predicted"/>
<accession>A0A1F4XMK1</accession>
<feature type="coiled-coil region" evidence="1">
    <location>
        <begin position="208"/>
        <end position="235"/>
    </location>
</feature>
<evidence type="ECO:0000256" key="1">
    <source>
        <dbReference type="SAM" id="Coils"/>
    </source>
</evidence>
<evidence type="ECO:0000313" key="4">
    <source>
        <dbReference type="Proteomes" id="UP000177521"/>
    </source>
</evidence>
<feature type="region of interest" description="Disordered" evidence="2">
    <location>
        <begin position="310"/>
        <end position="333"/>
    </location>
</feature>
<reference evidence="3 4" key="1">
    <citation type="journal article" date="2016" name="Nat. Commun.">
        <title>Thousands of microbial genomes shed light on interconnected biogeochemical processes in an aquifer system.</title>
        <authorList>
            <person name="Anantharaman K."/>
            <person name="Brown C.T."/>
            <person name="Hug L.A."/>
            <person name="Sharon I."/>
            <person name="Castelle C.J."/>
            <person name="Probst A.J."/>
            <person name="Thomas B.C."/>
            <person name="Singh A."/>
            <person name="Wilkins M.J."/>
            <person name="Karaoz U."/>
            <person name="Brodie E.L."/>
            <person name="Williams K.H."/>
            <person name="Hubbard S.S."/>
            <person name="Banfield J.F."/>
        </authorList>
    </citation>
    <scope>NUCLEOTIDE SEQUENCE [LARGE SCALE GENOMIC DNA]</scope>
</reference>
<protein>
    <submittedName>
        <fullName evidence="3">Uncharacterized protein</fullName>
    </submittedName>
</protein>
<dbReference type="AlphaFoldDB" id="A0A1F4XMK1"/>